<organism evidence="1 2">
    <name type="scientific">Moraxella bovis</name>
    <dbReference type="NCBI Taxonomy" id="476"/>
    <lineage>
        <taxon>Bacteria</taxon>
        <taxon>Pseudomonadati</taxon>
        <taxon>Pseudomonadota</taxon>
        <taxon>Gammaproteobacteria</taxon>
        <taxon>Moraxellales</taxon>
        <taxon>Moraxellaceae</taxon>
        <taxon>Moraxella</taxon>
    </lineage>
</organism>
<dbReference type="RefSeq" id="WP_264697007.1">
    <property type="nucleotide sequence ID" value="NZ_CP087830.1"/>
</dbReference>
<evidence type="ECO:0000313" key="1">
    <source>
        <dbReference type="EMBL" id="UZA02089.1"/>
    </source>
</evidence>
<sequence length="280" mass="31290">MDPETKLYPYTIIDMEQTFTNKDDAFGFIKSKVRGNLIYHKSLYQSDDYYLLDNIPNIWQDITGVKRSAVSIVADNGIHFLLDNSKKTDLPINGNGVFVTNRYTSTAISALPSLYLAMKNYGTDVYTNYTINGYENGVLIENTIYDGVAKGVFWFDEDGIIYFTVDSTEMINIGLFSANSTSFSQIGKLESLKVYAIRSVASYAEGKVTDKTGKPFKNARITALRRHNMTVAGEAISGDDGLYRMNLFALKGSELVMVCLDDDGKSPDFEAQIYDRVVVT</sequence>
<proteinExistence type="predicted"/>
<reference evidence="1" key="1">
    <citation type="journal article" date="2022" name="BMC Microbiol.">
        <title>Whole genome sequencing of Moraxella bovis strains from North America reveals two genotypes with different genetic determinants.</title>
        <authorList>
            <person name="Wynn E.L."/>
            <person name="Hille M.M."/>
            <person name="Loy J.D."/>
            <person name="Schuller G."/>
            <person name="Kuhn K.L."/>
            <person name="Dickey A.M."/>
            <person name="Bono J.L."/>
            <person name="Clawson M.L."/>
        </authorList>
    </citation>
    <scope>NUCLEOTIDE SEQUENCE</scope>
    <source>
        <strain evidence="1">SAM102599</strain>
    </source>
</reference>
<dbReference type="Proteomes" id="UP001163632">
    <property type="component" value="Chromosome"/>
</dbReference>
<accession>A0ABY6M580</accession>
<protein>
    <submittedName>
        <fullName evidence="1">Carboxypeptidase-like regulatory domain-containing protein</fullName>
    </submittedName>
</protein>
<dbReference type="EMBL" id="CP087830">
    <property type="protein sequence ID" value="UZA02089.1"/>
    <property type="molecule type" value="Genomic_DNA"/>
</dbReference>
<evidence type="ECO:0000313" key="2">
    <source>
        <dbReference type="Proteomes" id="UP001163632"/>
    </source>
</evidence>
<name>A0ABY6M580_MORBO</name>
<gene>
    <name evidence="1" type="ORF">LP092_08765</name>
</gene>
<keyword evidence="2" id="KW-1185">Reference proteome</keyword>